<accession>A0AB34JFM5</accession>
<keyword evidence="4 8" id="KW-0812">Transmembrane</keyword>
<evidence type="ECO:0000256" key="3">
    <source>
        <dbReference type="ARBA" id="ARBA00022448"/>
    </source>
</evidence>
<dbReference type="AlphaFoldDB" id="A0AB34JFM5"/>
<keyword evidence="6" id="KW-1133">Transmembrane helix</keyword>
<dbReference type="SUPFAM" id="SSF103506">
    <property type="entry name" value="Mitochondrial carrier"/>
    <property type="match status" value="1"/>
</dbReference>
<keyword evidence="5" id="KW-0677">Repeat</keyword>
<dbReference type="EMBL" id="JBGBPQ010000001">
    <property type="protein sequence ID" value="KAL1530176.1"/>
    <property type="molecule type" value="Genomic_DNA"/>
</dbReference>
<keyword evidence="12" id="KW-1185">Reference proteome</keyword>
<sequence>MAGLVGTLVAFPFEALETRQACAAANSQLDLKSSGTKWLRTGVEWSVASSILGNAAFFTTMGGLSLINVHDPLVRALAASAAATLINQPCQVLKTVAIASERGAAAASPLELIRGEMKVGGPASFWTRGGILPMSSAIAGTTIQWTLYAMLMANALPTTSNSLVSAETSPQASAVAGAIASAATTFIMHPLNLIKTNLLLEKGREPQNFFQVCQRIVKSNGIRGLYLGIEQAQLRSLVPAVCNFFTLPLFARLLGAS</sequence>
<evidence type="ECO:0000256" key="1">
    <source>
        <dbReference type="ARBA" id="ARBA00004141"/>
    </source>
</evidence>
<dbReference type="InterPro" id="IPR018108">
    <property type="entry name" value="MCP_transmembrane"/>
</dbReference>
<proteinExistence type="inferred from homology"/>
<comment type="subcellular location">
    <subcellularLocation>
        <location evidence="1">Membrane</location>
        <topology evidence="1">Multi-pass membrane protein</topology>
    </subcellularLocation>
</comment>
<gene>
    <name evidence="11" type="ORF">AB1Y20_001092</name>
    <name evidence="10" type="ORF">AB1Y20_023047</name>
</gene>
<dbReference type="Gene3D" id="1.50.40.10">
    <property type="entry name" value="Mitochondrial carrier domain"/>
    <property type="match status" value="1"/>
</dbReference>
<evidence type="ECO:0000256" key="7">
    <source>
        <dbReference type="ARBA" id="ARBA00023136"/>
    </source>
</evidence>
<evidence type="ECO:0000256" key="4">
    <source>
        <dbReference type="ARBA" id="ARBA00022692"/>
    </source>
</evidence>
<evidence type="ECO:0000313" key="10">
    <source>
        <dbReference type="EMBL" id="KAL1519532.1"/>
    </source>
</evidence>
<comment type="similarity">
    <text evidence="2 9">Belongs to the mitochondrial carrier (TC 2.A.29) family.</text>
</comment>
<reference evidence="10 12" key="1">
    <citation type="journal article" date="2024" name="Science">
        <title>Giant polyketide synthase enzymes in the biosynthesis of giant marine polyether toxins.</title>
        <authorList>
            <person name="Fallon T.R."/>
            <person name="Shende V.V."/>
            <person name="Wierzbicki I.H."/>
            <person name="Pendleton A.L."/>
            <person name="Watervoot N.F."/>
            <person name="Auber R.P."/>
            <person name="Gonzalez D.J."/>
            <person name="Wisecaver J.H."/>
            <person name="Moore B.S."/>
        </authorList>
    </citation>
    <scope>NUCLEOTIDE SEQUENCE [LARGE SCALE GENOMIC DNA]</scope>
    <source>
        <strain evidence="10 12">12B1</strain>
    </source>
</reference>
<feature type="repeat" description="Solcar" evidence="8">
    <location>
        <begin position="168"/>
        <end position="253"/>
    </location>
</feature>
<dbReference type="InterPro" id="IPR023395">
    <property type="entry name" value="MCP_dom_sf"/>
</dbReference>
<evidence type="ECO:0000256" key="8">
    <source>
        <dbReference type="PROSITE-ProRule" id="PRU00282"/>
    </source>
</evidence>
<evidence type="ECO:0000313" key="11">
    <source>
        <dbReference type="EMBL" id="KAL1530176.1"/>
    </source>
</evidence>
<evidence type="ECO:0000256" key="5">
    <source>
        <dbReference type="ARBA" id="ARBA00022737"/>
    </source>
</evidence>
<name>A0AB34JFM5_PRYPA</name>
<organism evidence="10 12">
    <name type="scientific">Prymnesium parvum</name>
    <name type="common">Toxic golden alga</name>
    <dbReference type="NCBI Taxonomy" id="97485"/>
    <lineage>
        <taxon>Eukaryota</taxon>
        <taxon>Haptista</taxon>
        <taxon>Haptophyta</taxon>
        <taxon>Prymnesiophyceae</taxon>
        <taxon>Prymnesiales</taxon>
        <taxon>Prymnesiaceae</taxon>
        <taxon>Prymnesium</taxon>
    </lineage>
</organism>
<dbReference type="Pfam" id="PF00153">
    <property type="entry name" value="Mito_carr"/>
    <property type="match status" value="1"/>
</dbReference>
<dbReference type="EMBL" id="JBGBPQ010000009">
    <property type="protein sequence ID" value="KAL1519532.1"/>
    <property type="molecule type" value="Genomic_DNA"/>
</dbReference>
<evidence type="ECO:0008006" key="13">
    <source>
        <dbReference type="Google" id="ProtNLM"/>
    </source>
</evidence>
<dbReference type="Proteomes" id="UP001515480">
    <property type="component" value="Unassembled WGS sequence"/>
</dbReference>
<evidence type="ECO:0000256" key="2">
    <source>
        <dbReference type="ARBA" id="ARBA00006375"/>
    </source>
</evidence>
<keyword evidence="7 8" id="KW-0472">Membrane</keyword>
<evidence type="ECO:0000313" key="12">
    <source>
        <dbReference type="Proteomes" id="UP001515480"/>
    </source>
</evidence>
<evidence type="ECO:0000256" key="9">
    <source>
        <dbReference type="RuleBase" id="RU000488"/>
    </source>
</evidence>
<comment type="caution">
    <text evidence="10">The sequence shown here is derived from an EMBL/GenBank/DDBJ whole genome shotgun (WGS) entry which is preliminary data.</text>
</comment>
<dbReference type="PROSITE" id="PS50920">
    <property type="entry name" value="SOLCAR"/>
    <property type="match status" value="1"/>
</dbReference>
<dbReference type="PANTHER" id="PTHR45667">
    <property type="entry name" value="S-ADENOSYLMETHIONINE MITOCHONDRIAL CARRIER PROTEIN"/>
    <property type="match status" value="1"/>
</dbReference>
<evidence type="ECO:0000256" key="6">
    <source>
        <dbReference type="ARBA" id="ARBA00022989"/>
    </source>
</evidence>
<protein>
    <recommendedName>
        <fullName evidence="13">Mitochondrial carrier protein</fullName>
    </recommendedName>
</protein>
<keyword evidence="3 9" id="KW-0813">Transport</keyword>
<dbReference type="GO" id="GO:0016020">
    <property type="term" value="C:membrane"/>
    <property type="evidence" value="ECO:0007669"/>
    <property type="project" value="UniProtKB-SubCell"/>
</dbReference>